<keyword evidence="1" id="KW-0732">Signal</keyword>
<keyword evidence="3" id="KW-1185">Reference proteome</keyword>
<proteinExistence type="predicted"/>
<protein>
    <recommendedName>
        <fullName evidence="4">Carboxypeptidase regulatory-like domain-containing protein</fullName>
    </recommendedName>
</protein>
<dbReference type="Proteomes" id="UP000184028">
    <property type="component" value="Unassembled WGS sequence"/>
</dbReference>
<evidence type="ECO:0000313" key="3">
    <source>
        <dbReference type="Proteomes" id="UP000184028"/>
    </source>
</evidence>
<dbReference type="EMBL" id="FRBT01000006">
    <property type="protein sequence ID" value="SHM49630.1"/>
    <property type="molecule type" value="Genomic_DNA"/>
</dbReference>
<sequence length="156" mass="17760">MKKYKFILATTCMFILAGCFSAIGQLLPTNNKGGYKVILGEHEQKTEDESVTIRGHVYDVKTGKALSDVILLTGCFKFQTTSDGEYSFRTRNLKGDAFFMMAVVYPYRTVETDYVDIYNRKEVIIDFYLALDERPLLECAGGGAHERMQRELNNLK</sequence>
<dbReference type="RefSeq" id="WP_143155058.1">
    <property type="nucleotide sequence ID" value="NZ_FRBT01000006.1"/>
</dbReference>
<evidence type="ECO:0000313" key="2">
    <source>
        <dbReference type="EMBL" id="SHM49630.1"/>
    </source>
</evidence>
<reference evidence="3" key="1">
    <citation type="submission" date="2016-11" db="EMBL/GenBank/DDBJ databases">
        <authorList>
            <person name="Varghese N."/>
            <person name="Submissions S."/>
        </authorList>
    </citation>
    <scope>NUCLEOTIDE SEQUENCE [LARGE SCALE GENOMIC DNA]</scope>
    <source>
        <strain evidence="3">DSM 24724</strain>
    </source>
</reference>
<evidence type="ECO:0008006" key="4">
    <source>
        <dbReference type="Google" id="ProtNLM"/>
    </source>
</evidence>
<evidence type="ECO:0000256" key="1">
    <source>
        <dbReference type="SAM" id="SignalP"/>
    </source>
</evidence>
<name>A0A1M7J972_9FLAO</name>
<dbReference type="InterPro" id="IPR008969">
    <property type="entry name" value="CarboxyPept-like_regulatory"/>
</dbReference>
<accession>A0A1M7J972</accession>
<gene>
    <name evidence="2" type="ORF">SAMN05444484_106232</name>
</gene>
<dbReference type="OrthoDB" id="1367246at2"/>
<dbReference type="SUPFAM" id="SSF49464">
    <property type="entry name" value="Carboxypeptidase regulatory domain-like"/>
    <property type="match status" value="1"/>
</dbReference>
<dbReference type="STRING" id="946677.SAMN05444484_106232"/>
<feature type="chain" id="PRO_5012500586" description="Carboxypeptidase regulatory-like domain-containing protein" evidence="1">
    <location>
        <begin position="25"/>
        <end position="156"/>
    </location>
</feature>
<dbReference type="AlphaFoldDB" id="A0A1M7J972"/>
<organism evidence="2 3">
    <name type="scientific">Flavobacterium chilense</name>
    <dbReference type="NCBI Taxonomy" id="946677"/>
    <lineage>
        <taxon>Bacteria</taxon>
        <taxon>Pseudomonadati</taxon>
        <taxon>Bacteroidota</taxon>
        <taxon>Flavobacteriia</taxon>
        <taxon>Flavobacteriales</taxon>
        <taxon>Flavobacteriaceae</taxon>
        <taxon>Flavobacterium</taxon>
    </lineage>
</organism>
<feature type="signal peptide" evidence="1">
    <location>
        <begin position="1"/>
        <end position="24"/>
    </location>
</feature>
<dbReference type="PROSITE" id="PS51257">
    <property type="entry name" value="PROKAR_LIPOPROTEIN"/>
    <property type="match status" value="1"/>
</dbReference>